<keyword evidence="3" id="KW-0378">Hydrolase</keyword>
<evidence type="ECO:0000256" key="7">
    <source>
        <dbReference type="ARBA" id="ARBA00048954"/>
    </source>
</evidence>
<evidence type="ECO:0000256" key="8">
    <source>
        <dbReference type="SAM" id="MobiDB-lite"/>
    </source>
</evidence>
<dbReference type="InterPro" id="IPR011545">
    <property type="entry name" value="DEAD/DEAH_box_helicase_dom"/>
</dbReference>
<proteinExistence type="inferred from homology"/>
<name>A0ABS3U9V1_9ACTN</name>
<comment type="cofactor">
    <cofactor evidence="1">
        <name>[4Fe-4S] cluster</name>
        <dbReference type="ChEBI" id="CHEBI:49883"/>
    </cofactor>
</comment>
<comment type="similarity">
    <text evidence="5">Belongs to the helicase family. DinG subfamily.</text>
</comment>
<evidence type="ECO:0000313" key="10">
    <source>
        <dbReference type="EMBL" id="MBO3735545.1"/>
    </source>
</evidence>
<dbReference type="EC" id="5.6.2.3" evidence="6"/>
<feature type="domain" description="Helicase ATP-binding" evidence="9">
    <location>
        <begin position="32"/>
        <end position="307"/>
    </location>
</feature>
<reference evidence="10 11" key="1">
    <citation type="submission" date="2021-03" db="EMBL/GenBank/DDBJ databases">
        <title>Glycomyces sp. nov., a novel actinomycete isolated from soil.</title>
        <authorList>
            <person name="Yang X."/>
            <person name="Xu X."/>
        </authorList>
    </citation>
    <scope>NUCLEOTIDE SEQUENCE [LARGE SCALE GENOMIC DNA]</scope>
    <source>
        <strain evidence="10 11">NEAU-S30</strain>
    </source>
</reference>
<dbReference type="InterPro" id="IPR027417">
    <property type="entry name" value="P-loop_NTPase"/>
</dbReference>
<dbReference type="SMART" id="SM00487">
    <property type="entry name" value="DEXDc"/>
    <property type="match status" value="1"/>
</dbReference>
<evidence type="ECO:0000256" key="1">
    <source>
        <dbReference type="ARBA" id="ARBA00001966"/>
    </source>
</evidence>
<evidence type="ECO:0000256" key="6">
    <source>
        <dbReference type="ARBA" id="ARBA00044969"/>
    </source>
</evidence>
<comment type="caution">
    <text evidence="10">The sequence shown here is derived from an EMBL/GenBank/DDBJ whole genome shotgun (WGS) entry which is preliminary data.</text>
</comment>
<dbReference type="InterPro" id="IPR014013">
    <property type="entry name" value="Helic_SF1/SF2_ATP-bd_DinG/Rad3"/>
</dbReference>
<evidence type="ECO:0000256" key="4">
    <source>
        <dbReference type="ARBA" id="ARBA00022840"/>
    </source>
</evidence>
<dbReference type="EMBL" id="JAGFNP010000016">
    <property type="protein sequence ID" value="MBO3735545.1"/>
    <property type="molecule type" value="Genomic_DNA"/>
</dbReference>
<dbReference type="InterPro" id="IPR006555">
    <property type="entry name" value="ATP-dep_Helicase_C"/>
</dbReference>
<organism evidence="10 11">
    <name type="scientific">Glycomyces niveus</name>
    <dbReference type="NCBI Taxonomy" id="2820287"/>
    <lineage>
        <taxon>Bacteria</taxon>
        <taxon>Bacillati</taxon>
        <taxon>Actinomycetota</taxon>
        <taxon>Actinomycetes</taxon>
        <taxon>Glycomycetales</taxon>
        <taxon>Glycomycetaceae</taxon>
        <taxon>Glycomyces</taxon>
    </lineage>
</organism>
<dbReference type="SMART" id="SM00491">
    <property type="entry name" value="HELICc2"/>
    <property type="match status" value="1"/>
</dbReference>
<evidence type="ECO:0000313" key="11">
    <source>
        <dbReference type="Proteomes" id="UP000681341"/>
    </source>
</evidence>
<keyword evidence="11" id="KW-1185">Reference proteome</keyword>
<accession>A0ABS3U9V1</accession>
<dbReference type="PANTHER" id="PTHR11472">
    <property type="entry name" value="DNA REPAIR DEAD HELICASE RAD3/XP-D SUBFAMILY MEMBER"/>
    <property type="match status" value="1"/>
</dbReference>
<dbReference type="Proteomes" id="UP000681341">
    <property type="component" value="Unassembled WGS sequence"/>
</dbReference>
<protein>
    <recommendedName>
        <fullName evidence="6">DNA 5'-3' helicase</fullName>
        <ecNumber evidence="6">5.6.2.3</ecNumber>
    </recommendedName>
</protein>
<dbReference type="PROSITE" id="PS51193">
    <property type="entry name" value="HELICASE_ATP_BIND_2"/>
    <property type="match status" value="1"/>
</dbReference>
<keyword evidence="10" id="KW-0347">Helicase</keyword>
<dbReference type="SUPFAM" id="SSF52540">
    <property type="entry name" value="P-loop containing nucleoside triphosphate hydrolases"/>
    <property type="match status" value="2"/>
</dbReference>
<dbReference type="PANTHER" id="PTHR11472:SF34">
    <property type="entry name" value="REGULATOR OF TELOMERE ELONGATION HELICASE 1"/>
    <property type="match status" value="1"/>
</dbReference>
<keyword evidence="4" id="KW-0067">ATP-binding</keyword>
<sequence>MSANATATKTANKTKSKTATKAERDALAILDAAVAATPHGQAREGQREMCAAVADSIANNRHLLVQAGTGTGKSLAYLCAALAAGETVVVSTATLALQHQLVAVDLPRLVEAVEPMLGRKPTFALLKGRHNYVCKRKLAGEEDEEEGFLEGTETLKWAGQQASFSKQVQRLFDWANDTDTGDRDDLDPGVSDRAWRQASTSATECVGANNCQQGPDCFAELARARAREADIVVTNHALLSIDMMHGRTVLPEHTVLIVDEAHELVDRVTAAARAELSPARLRWLAQRGRRLIDTGVADELREAADELENALNFAGERRFPDALPEPLVQALNLINRACVKATTVLNTLDDETKKQLSTQQVKAGITETQTTAGRCAAPSPDDVIWSEPHGPTLVAAPLSVGGLLTERLYEERVVIAASATLALGGRFDMVARGLGLPSPTGEEDRKRAVSPAEGEVTPGGPGWDALDVGSPFDYRKQGILYVAASLPRPTASGLSDESGKELVRLVEASRGAALGLFSSKKAAEAAAELLRAQTDYDILLQGEETLASLVKRFKEEESTCLLGVMSLWQGVDVPGMTCRLVVVDRIPFPRPTEPLTAARSEAADAAGRSGFAEVSVPAAAIRLAQGAGRLIRRTTDRGVVAILDSRLETSRSYGKFMRDSLPPFWYTTKSDSVVGALGRLAETAND</sequence>
<dbReference type="GO" id="GO:0004386">
    <property type="term" value="F:helicase activity"/>
    <property type="evidence" value="ECO:0007669"/>
    <property type="project" value="UniProtKB-KW"/>
</dbReference>
<evidence type="ECO:0000259" key="9">
    <source>
        <dbReference type="PROSITE" id="PS51193"/>
    </source>
</evidence>
<comment type="catalytic activity">
    <reaction evidence="7">
        <text>ATP + H2O = ADP + phosphate + H(+)</text>
        <dbReference type="Rhea" id="RHEA:13065"/>
        <dbReference type="ChEBI" id="CHEBI:15377"/>
        <dbReference type="ChEBI" id="CHEBI:15378"/>
        <dbReference type="ChEBI" id="CHEBI:30616"/>
        <dbReference type="ChEBI" id="CHEBI:43474"/>
        <dbReference type="ChEBI" id="CHEBI:456216"/>
        <dbReference type="EC" id="5.6.2.3"/>
    </reaction>
</comment>
<evidence type="ECO:0000256" key="3">
    <source>
        <dbReference type="ARBA" id="ARBA00022801"/>
    </source>
</evidence>
<dbReference type="RefSeq" id="WP_208499175.1">
    <property type="nucleotide sequence ID" value="NZ_JAGFNP010000016.1"/>
</dbReference>
<dbReference type="InterPro" id="IPR045028">
    <property type="entry name" value="DinG/Rad3-like"/>
</dbReference>
<evidence type="ECO:0000256" key="5">
    <source>
        <dbReference type="ARBA" id="ARBA00038058"/>
    </source>
</evidence>
<keyword evidence="2" id="KW-0547">Nucleotide-binding</keyword>
<dbReference type="Pfam" id="PF13307">
    <property type="entry name" value="Helicase_C_2"/>
    <property type="match status" value="1"/>
</dbReference>
<dbReference type="InterPro" id="IPR014001">
    <property type="entry name" value="Helicase_ATP-bd"/>
</dbReference>
<feature type="region of interest" description="Disordered" evidence="8">
    <location>
        <begin position="436"/>
        <end position="462"/>
    </location>
</feature>
<gene>
    <name evidence="10" type="ORF">J5V16_22200</name>
</gene>
<dbReference type="Gene3D" id="3.40.50.300">
    <property type="entry name" value="P-loop containing nucleotide triphosphate hydrolases"/>
    <property type="match status" value="2"/>
</dbReference>
<dbReference type="Pfam" id="PF00270">
    <property type="entry name" value="DEAD"/>
    <property type="match status" value="1"/>
</dbReference>
<evidence type="ECO:0000256" key="2">
    <source>
        <dbReference type="ARBA" id="ARBA00022741"/>
    </source>
</evidence>